<keyword evidence="2" id="KW-1185">Reference proteome</keyword>
<evidence type="ECO:0000313" key="2">
    <source>
        <dbReference type="Proteomes" id="UP000094795"/>
    </source>
</evidence>
<protein>
    <submittedName>
        <fullName evidence="1">Uncharacterized protein</fullName>
    </submittedName>
</protein>
<sequence>MPHVRTQLRNAIKTRLSTVPSVKGAYNMTRHARDFQADNYPAALIAVTEASSPNPGGFIGERPVTRRYKIDIQVGVEEDTVDAEDIIDAVCVDVEKALTKPDFGIGKVANWAYAGTSAIDAQPTASGLLLVETVTYTCEIQTLDSAPDINLHT</sequence>
<reference evidence="1 2" key="1">
    <citation type="submission" date="2015-12" db="EMBL/GenBank/DDBJ databases">
        <authorList>
            <person name="Shamseldin A."/>
            <person name="Moawad H."/>
            <person name="Abd El-Rahim W.M."/>
            <person name="Sadowsky M.J."/>
        </authorList>
    </citation>
    <scope>NUCLEOTIDE SEQUENCE [LARGE SCALE GENOMIC DNA]</scope>
    <source>
        <strain evidence="1 2">JC234</strain>
    </source>
</reference>
<proteinExistence type="predicted"/>
<organism evidence="1 2">
    <name type="scientific">Hoeflea olei</name>
    <dbReference type="NCBI Taxonomy" id="1480615"/>
    <lineage>
        <taxon>Bacteria</taxon>
        <taxon>Pseudomonadati</taxon>
        <taxon>Pseudomonadota</taxon>
        <taxon>Alphaproteobacteria</taxon>
        <taxon>Hyphomicrobiales</taxon>
        <taxon>Rhizobiaceae</taxon>
        <taxon>Hoeflea</taxon>
    </lineage>
</organism>
<gene>
    <name evidence="1" type="ORF">AWJ14_19540</name>
</gene>
<name>A0A1C1YSE9_9HYPH</name>
<comment type="caution">
    <text evidence="1">The sequence shown here is derived from an EMBL/GenBank/DDBJ whole genome shotgun (WGS) entry which is preliminary data.</text>
</comment>
<accession>A0A1C1YSE9</accession>
<dbReference type="EMBL" id="LQZT01000042">
    <property type="protein sequence ID" value="OCW56290.1"/>
    <property type="molecule type" value="Genomic_DNA"/>
</dbReference>
<evidence type="ECO:0000313" key="1">
    <source>
        <dbReference type="EMBL" id="OCW56290.1"/>
    </source>
</evidence>
<dbReference type="AlphaFoldDB" id="A0A1C1YSE9"/>
<dbReference type="RefSeq" id="WP_066182201.1">
    <property type="nucleotide sequence ID" value="NZ_LQZT01000042.1"/>
</dbReference>
<dbReference type="Proteomes" id="UP000094795">
    <property type="component" value="Unassembled WGS sequence"/>
</dbReference>
<dbReference type="STRING" id="1480615.AWJ14_19540"/>